<name>A0AAX3JC16_9GAMM</name>
<evidence type="ECO:0000313" key="2">
    <source>
        <dbReference type="Proteomes" id="UP000433737"/>
    </source>
</evidence>
<reference evidence="1 2" key="1">
    <citation type="submission" date="2019-10" db="EMBL/GenBank/DDBJ databases">
        <authorList>
            <person name="Karimi E."/>
        </authorList>
    </citation>
    <scope>NUCLEOTIDE SEQUENCE [LARGE SCALE GENOMIC DNA]</scope>
    <source>
        <strain evidence="1">Pantoea sp. 111</strain>
    </source>
</reference>
<dbReference type="RefSeq" id="WP_159224188.1">
    <property type="nucleotide sequence ID" value="NZ_LR733503.1"/>
</dbReference>
<comment type="caution">
    <text evidence="1">The sequence shown here is derived from an EMBL/GenBank/DDBJ whole genome shotgun (WGS) entry which is preliminary data.</text>
</comment>
<sequence>MIIPPLPLASRPATEIIFRQPVIKDALKYSSPDVLGDERRVTEYLNALQEGPIDDSRDWTAQERRTALWWIMINSRADNLEAFHYSCEHCQELHTYDFDLSELAETVELLTIVPFERVNVPVNGVPTEWTLKPLTGRGQEMLERMRAGLPDADAPDYETAIMRMRIAEFALCTALNDDPADFEEAANRRFDILESMVPDLEFAPLVAHIQLMQRNLRHGLLMQITQGEVRLLLPPCACEKEGKQMNTTQLFIPFRSGFFVPRFSPQWMANHH</sequence>
<dbReference type="EMBL" id="CABWMH010000052">
    <property type="protein sequence ID" value="VXC58392.1"/>
    <property type="molecule type" value="Genomic_DNA"/>
</dbReference>
<evidence type="ECO:0008006" key="3">
    <source>
        <dbReference type="Google" id="ProtNLM"/>
    </source>
</evidence>
<evidence type="ECO:0000313" key="1">
    <source>
        <dbReference type="EMBL" id="VXC58392.1"/>
    </source>
</evidence>
<dbReference type="AlphaFoldDB" id="A0AAX3JC16"/>
<dbReference type="Proteomes" id="UP000433737">
    <property type="component" value="Unassembled WGS sequence"/>
</dbReference>
<proteinExistence type="predicted"/>
<organism evidence="1 2">
    <name type="scientific">Pantoea brenneri</name>
    <dbReference type="NCBI Taxonomy" id="472694"/>
    <lineage>
        <taxon>Bacteria</taxon>
        <taxon>Pseudomonadati</taxon>
        <taxon>Pseudomonadota</taxon>
        <taxon>Gammaproteobacteria</taxon>
        <taxon>Enterobacterales</taxon>
        <taxon>Erwiniaceae</taxon>
        <taxon>Pantoea</taxon>
    </lineage>
</organism>
<gene>
    <name evidence="1" type="ORF">PANT111_560003</name>
</gene>
<protein>
    <recommendedName>
        <fullName evidence="3">Morphogenetic protein</fullName>
    </recommendedName>
</protein>
<accession>A0AAX3JC16</accession>